<evidence type="ECO:0000259" key="1">
    <source>
        <dbReference type="Pfam" id="PF00857"/>
    </source>
</evidence>
<name>A0A9X2BZ79_9PROT</name>
<dbReference type="Proteomes" id="UP001139516">
    <property type="component" value="Unassembled WGS sequence"/>
</dbReference>
<dbReference type="InterPro" id="IPR000868">
    <property type="entry name" value="Isochorismatase-like_dom"/>
</dbReference>
<dbReference type="SUPFAM" id="SSF52499">
    <property type="entry name" value="Isochorismatase-like hydrolases"/>
    <property type="match status" value="1"/>
</dbReference>
<organism evidence="2 3">
    <name type="scientific">Roseomonas acroporae</name>
    <dbReference type="NCBI Taxonomy" id="2937791"/>
    <lineage>
        <taxon>Bacteria</taxon>
        <taxon>Pseudomonadati</taxon>
        <taxon>Pseudomonadota</taxon>
        <taxon>Alphaproteobacteria</taxon>
        <taxon>Acetobacterales</taxon>
        <taxon>Roseomonadaceae</taxon>
        <taxon>Roseomonas</taxon>
    </lineage>
</organism>
<dbReference type="InterPro" id="IPR036380">
    <property type="entry name" value="Isochorismatase-like_sf"/>
</dbReference>
<evidence type="ECO:0000313" key="2">
    <source>
        <dbReference type="EMBL" id="MCK8787754.1"/>
    </source>
</evidence>
<accession>A0A9X2BZ79</accession>
<keyword evidence="3" id="KW-1185">Reference proteome</keyword>
<reference evidence="2" key="1">
    <citation type="submission" date="2022-04" db="EMBL/GenBank/DDBJ databases">
        <title>Roseomonas acroporae sp. nov., isolated from coral Acropora digitifera.</title>
        <authorList>
            <person name="Sun H."/>
        </authorList>
    </citation>
    <scope>NUCLEOTIDE SEQUENCE</scope>
    <source>
        <strain evidence="2">NAR14</strain>
    </source>
</reference>
<dbReference type="PANTHER" id="PTHR43559:SF3">
    <property type="entry name" value="HYDROLASE YCAC-RELATED"/>
    <property type="match status" value="1"/>
</dbReference>
<dbReference type="Pfam" id="PF00857">
    <property type="entry name" value="Isochorismatase"/>
    <property type="match status" value="1"/>
</dbReference>
<dbReference type="PANTHER" id="PTHR43559">
    <property type="entry name" value="HYDROLASE YCAC-RELATED"/>
    <property type="match status" value="1"/>
</dbReference>
<feature type="domain" description="Isochorismatase-like" evidence="1">
    <location>
        <begin position="52"/>
        <end position="155"/>
    </location>
</feature>
<dbReference type="AlphaFoldDB" id="A0A9X2BZ79"/>
<proteinExistence type="predicted"/>
<dbReference type="EMBL" id="JALPRX010000143">
    <property type="protein sequence ID" value="MCK8787754.1"/>
    <property type="molecule type" value="Genomic_DNA"/>
</dbReference>
<dbReference type="RefSeq" id="WP_248669803.1">
    <property type="nucleotide sequence ID" value="NZ_JALPRX010000143.1"/>
</dbReference>
<comment type="caution">
    <text evidence="2">The sequence shown here is derived from an EMBL/GenBank/DDBJ whole genome shotgun (WGS) entry which is preliminary data.</text>
</comment>
<dbReference type="InterPro" id="IPR053152">
    <property type="entry name" value="Hydrolase_YcaC-like"/>
</dbReference>
<gene>
    <name evidence="2" type="ORF">M0638_25685</name>
</gene>
<dbReference type="Gene3D" id="3.40.50.850">
    <property type="entry name" value="Isochorismatase-like"/>
    <property type="match status" value="1"/>
</dbReference>
<sequence>MNAHDTLVLFADLQPEIVARSRTTAPDALAASAGILAEVGAILGLPLLFSVVPEGSKPPVLIPQLAGYARADRVFPRMTATPWLDPAIVAAIEETGRRTIVVAGFATEVVTLHAARGAVAAGYRAIVPVDANGGMSAATEAAALRRIEQAGGETSAVVSVATELAPDFAAAPGAAVFAALQKLRLA</sequence>
<evidence type="ECO:0000313" key="3">
    <source>
        <dbReference type="Proteomes" id="UP001139516"/>
    </source>
</evidence>
<protein>
    <submittedName>
        <fullName evidence="2">Isochorismatase family protein</fullName>
    </submittedName>
</protein>